<feature type="non-terminal residue" evidence="3">
    <location>
        <position position="227"/>
    </location>
</feature>
<dbReference type="Gene3D" id="3.10.20.870">
    <property type="entry name" value="PFU (PLAA family ubiquitin binding), C-terminal domain"/>
    <property type="match status" value="1"/>
</dbReference>
<dbReference type="PROSITE" id="PS51394">
    <property type="entry name" value="PFU"/>
    <property type="match status" value="1"/>
</dbReference>
<dbReference type="VEuPathDB" id="MicrosporidiaDB:SLOPH_1453"/>
<dbReference type="AlphaFoldDB" id="S7XGX6"/>
<feature type="non-terminal residue" evidence="3">
    <location>
        <position position="1"/>
    </location>
</feature>
<keyword evidence="4" id="KW-1185">Reference proteome</keyword>
<sequence>IENKGVSDNHNNNNDIEGNNINLTHTNPNNNTDKDNIDNNNKNKYKVENGKVYEYKDGNWVLFGYTANNDNNNNDTTNSPTNSPINNTNNTTPNDSITDTIDIELGHNTYTLSFNRNNDYSIVARDFLLKNNLSLDYRNEIISFLNNNFNKEEYKIYKNININKIKEIIKDKIIIRILEYICDMSDIGGMSNDNGIWDDIGNDKDTIITTTTNTHITHVNNKYKIIY</sequence>
<protein>
    <submittedName>
        <fullName evidence="3">PLAA family ubiquitin binding protein</fullName>
    </submittedName>
</protein>
<dbReference type="Proteomes" id="UP000014978">
    <property type="component" value="Unassembled WGS sequence"/>
</dbReference>
<dbReference type="InterPro" id="IPR038122">
    <property type="entry name" value="PFU_sf"/>
</dbReference>
<feature type="region of interest" description="Disordered" evidence="1">
    <location>
        <begin position="1"/>
        <end position="42"/>
    </location>
</feature>
<dbReference type="HOGENOM" id="CLU_1222238_0_0_1"/>
<dbReference type="STRING" id="1358809.S7XGX6"/>
<dbReference type="EMBL" id="ATCN01000885">
    <property type="protein sequence ID" value="EPR78309.1"/>
    <property type="molecule type" value="Genomic_DNA"/>
</dbReference>
<name>S7XGX6_SPRLO</name>
<dbReference type="Pfam" id="PF09070">
    <property type="entry name" value="PFU"/>
    <property type="match status" value="1"/>
</dbReference>
<evidence type="ECO:0000256" key="1">
    <source>
        <dbReference type="SAM" id="MobiDB-lite"/>
    </source>
</evidence>
<dbReference type="InterPro" id="IPR015155">
    <property type="entry name" value="PFU"/>
</dbReference>
<organism evidence="3 4">
    <name type="scientific">Spraguea lophii (strain 42_110)</name>
    <name type="common">Microsporidian parasite</name>
    <dbReference type="NCBI Taxonomy" id="1358809"/>
    <lineage>
        <taxon>Eukaryota</taxon>
        <taxon>Fungi</taxon>
        <taxon>Fungi incertae sedis</taxon>
        <taxon>Microsporidia</taxon>
        <taxon>Spragueidae</taxon>
        <taxon>Spraguea</taxon>
    </lineage>
</organism>
<feature type="region of interest" description="Disordered" evidence="1">
    <location>
        <begin position="71"/>
        <end position="95"/>
    </location>
</feature>
<evidence type="ECO:0000313" key="3">
    <source>
        <dbReference type="EMBL" id="EPR78309.1"/>
    </source>
</evidence>
<accession>S7XGX6</accession>
<feature type="compositionally biased region" description="Low complexity" evidence="1">
    <location>
        <begin position="8"/>
        <end position="31"/>
    </location>
</feature>
<gene>
    <name evidence="3" type="ORF">SLOPH_1453</name>
</gene>
<dbReference type="InParanoid" id="S7XGX6"/>
<reference evidence="4" key="1">
    <citation type="journal article" date="2013" name="PLoS Genet.">
        <title>The genome of Spraguea lophii and the basis of host-microsporidian interactions.</title>
        <authorList>
            <person name="Campbell S.E."/>
            <person name="Williams T.A."/>
            <person name="Yousuf A."/>
            <person name="Soanes D.M."/>
            <person name="Paszkiewicz K.H."/>
            <person name="Williams B.A.P."/>
        </authorList>
    </citation>
    <scope>NUCLEOTIDE SEQUENCE [LARGE SCALE GENOMIC DNA]</scope>
    <source>
        <strain evidence="4">42_110</strain>
    </source>
</reference>
<feature type="domain" description="PFU" evidence="2">
    <location>
        <begin position="52"/>
        <end position="159"/>
    </location>
</feature>
<comment type="caution">
    <text evidence="3">The sequence shown here is derived from an EMBL/GenBank/DDBJ whole genome shotgun (WGS) entry which is preliminary data.</text>
</comment>
<evidence type="ECO:0000313" key="4">
    <source>
        <dbReference type="Proteomes" id="UP000014978"/>
    </source>
</evidence>
<dbReference type="OrthoDB" id="10265988at2759"/>
<evidence type="ECO:0000259" key="2">
    <source>
        <dbReference type="PROSITE" id="PS51394"/>
    </source>
</evidence>
<proteinExistence type="predicted"/>